<name>A0AAD5Y0H3_9FUNG</name>
<dbReference type="Gene3D" id="3.80.10.10">
    <property type="entry name" value="Ribonuclease Inhibitor"/>
    <property type="match status" value="2"/>
</dbReference>
<dbReference type="AlphaFoldDB" id="A0AAD5Y0H3"/>
<proteinExistence type="predicted"/>
<organism evidence="1 2">
    <name type="scientific">Boothiomyces macroporosus</name>
    <dbReference type="NCBI Taxonomy" id="261099"/>
    <lineage>
        <taxon>Eukaryota</taxon>
        <taxon>Fungi</taxon>
        <taxon>Fungi incertae sedis</taxon>
        <taxon>Chytridiomycota</taxon>
        <taxon>Chytridiomycota incertae sedis</taxon>
        <taxon>Chytridiomycetes</taxon>
        <taxon>Rhizophydiales</taxon>
        <taxon>Terramycetaceae</taxon>
        <taxon>Boothiomyces</taxon>
    </lineage>
</organism>
<dbReference type="SUPFAM" id="SSF52047">
    <property type="entry name" value="RNI-like"/>
    <property type="match status" value="1"/>
</dbReference>
<dbReference type="InterPro" id="IPR032675">
    <property type="entry name" value="LRR_dom_sf"/>
</dbReference>
<protein>
    <recommendedName>
        <fullName evidence="3">F-box domain-containing protein</fullName>
    </recommendedName>
</protein>
<dbReference type="CDD" id="cd09917">
    <property type="entry name" value="F-box_SF"/>
    <property type="match status" value="1"/>
</dbReference>
<keyword evidence="2" id="KW-1185">Reference proteome</keyword>
<evidence type="ECO:0000313" key="2">
    <source>
        <dbReference type="Proteomes" id="UP001210925"/>
    </source>
</evidence>
<reference evidence="1" key="1">
    <citation type="submission" date="2020-05" db="EMBL/GenBank/DDBJ databases">
        <title>Phylogenomic resolution of chytrid fungi.</title>
        <authorList>
            <person name="Stajich J.E."/>
            <person name="Amses K."/>
            <person name="Simmons R."/>
            <person name="Seto K."/>
            <person name="Myers J."/>
            <person name="Bonds A."/>
            <person name="Quandt C.A."/>
            <person name="Barry K."/>
            <person name="Liu P."/>
            <person name="Grigoriev I."/>
            <person name="Longcore J.E."/>
            <person name="James T.Y."/>
        </authorList>
    </citation>
    <scope>NUCLEOTIDE SEQUENCE</scope>
    <source>
        <strain evidence="1">PLAUS21</strain>
    </source>
</reference>
<dbReference type="InterPro" id="IPR001611">
    <property type="entry name" value="Leu-rich_rpt"/>
</dbReference>
<comment type="caution">
    <text evidence="1">The sequence shown here is derived from an EMBL/GenBank/DDBJ whole genome shotgun (WGS) entry which is preliminary data.</text>
</comment>
<dbReference type="Proteomes" id="UP001210925">
    <property type="component" value="Unassembled WGS sequence"/>
</dbReference>
<sequence>MNLETLPLDLLENKIFYYLNGLDLIQLSMVNKVFRIRLQAVGKLCLVSDIFWPDLNVINSSDCHQLKGINWRFNSIYIDSLSLCKYFPYLPKTRDLIVELQRTNRDFDKALERNIITRINIPRSMYTTLDSIKLILKSVQTLTKLKSISIVFPIYSITTDLENLMYSNITSLSLKDCFIDDSTLERVSKSLPKKLQFLDLSFNQITNTGLSYLQLHDMKELILNYNRYGKAGIEHLVSKMIGSKLKYVSLKTDWLESSDLLPLLSKFHLTQLEKLHVFEYLDINSMEMLINNLPHSRVTELGLILEQEYITPFLKASNNLKKLYLYSLSNQACEIVEKIKVDYLCLQVSTEGLDTILPKLEIKKLNLLDNISGDSYIKVLCKHISLLNIKELYLDEMSDAGIAQLANSLPKISFLYIKSRRITILGIQKLLTLDLFHLDLECNVDPKVIRRFLPCGFTVNIVTPM</sequence>
<dbReference type="PROSITE" id="PS51450">
    <property type="entry name" value="LRR"/>
    <property type="match status" value="1"/>
</dbReference>
<evidence type="ECO:0000313" key="1">
    <source>
        <dbReference type="EMBL" id="KAJ3252320.1"/>
    </source>
</evidence>
<gene>
    <name evidence="1" type="ORF">HK103_001626</name>
</gene>
<accession>A0AAD5Y0H3</accession>
<evidence type="ECO:0008006" key="3">
    <source>
        <dbReference type="Google" id="ProtNLM"/>
    </source>
</evidence>
<dbReference type="EMBL" id="JADGKB010000145">
    <property type="protein sequence ID" value="KAJ3252320.1"/>
    <property type="molecule type" value="Genomic_DNA"/>
</dbReference>